<reference evidence="1" key="1">
    <citation type="submission" date="2014-11" db="EMBL/GenBank/DDBJ databases">
        <authorList>
            <person name="Amaro Gonzalez C."/>
        </authorList>
    </citation>
    <scope>NUCLEOTIDE SEQUENCE</scope>
</reference>
<sequence>MLHEWSSLQFYFITLFLRKTPFHCILLFE</sequence>
<dbReference type="AlphaFoldDB" id="A0A0E9UX80"/>
<organism evidence="1">
    <name type="scientific">Anguilla anguilla</name>
    <name type="common">European freshwater eel</name>
    <name type="synonym">Muraena anguilla</name>
    <dbReference type="NCBI Taxonomy" id="7936"/>
    <lineage>
        <taxon>Eukaryota</taxon>
        <taxon>Metazoa</taxon>
        <taxon>Chordata</taxon>
        <taxon>Craniata</taxon>
        <taxon>Vertebrata</taxon>
        <taxon>Euteleostomi</taxon>
        <taxon>Actinopterygii</taxon>
        <taxon>Neopterygii</taxon>
        <taxon>Teleostei</taxon>
        <taxon>Anguilliformes</taxon>
        <taxon>Anguillidae</taxon>
        <taxon>Anguilla</taxon>
    </lineage>
</organism>
<dbReference type="EMBL" id="GBXM01038160">
    <property type="protein sequence ID" value="JAH70417.1"/>
    <property type="molecule type" value="Transcribed_RNA"/>
</dbReference>
<evidence type="ECO:0000313" key="1">
    <source>
        <dbReference type="EMBL" id="JAH70417.1"/>
    </source>
</evidence>
<reference evidence="1" key="2">
    <citation type="journal article" date="2015" name="Fish Shellfish Immunol.">
        <title>Early steps in the European eel (Anguilla anguilla)-Vibrio vulnificus interaction in the gills: Role of the RtxA13 toxin.</title>
        <authorList>
            <person name="Callol A."/>
            <person name="Pajuelo D."/>
            <person name="Ebbesson L."/>
            <person name="Teles M."/>
            <person name="MacKenzie S."/>
            <person name="Amaro C."/>
        </authorList>
    </citation>
    <scope>NUCLEOTIDE SEQUENCE</scope>
</reference>
<protein>
    <submittedName>
        <fullName evidence="1">Uncharacterized protein</fullName>
    </submittedName>
</protein>
<accession>A0A0E9UX80</accession>
<proteinExistence type="predicted"/>
<name>A0A0E9UX80_ANGAN</name>